<dbReference type="InterPro" id="IPR029021">
    <property type="entry name" value="Prot-tyrosine_phosphatase-like"/>
</dbReference>
<protein>
    <submittedName>
        <fullName evidence="3">Protein tyrosine/serine phosphatase</fullName>
    </submittedName>
</protein>
<reference evidence="3 4" key="1">
    <citation type="submission" date="2014-08" db="EMBL/GenBank/DDBJ databases">
        <authorList>
            <person name="Chen Y.-H."/>
        </authorList>
    </citation>
    <scope>NUCLEOTIDE SEQUENCE [LARGE SCALE GENOMIC DNA]</scope>
</reference>
<dbReference type="InterPro" id="IPR016130">
    <property type="entry name" value="Tyr_Pase_AS"/>
</dbReference>
<dbReference type="PROSITE" id="PS50056">
    <property type="entry name" value="TYR_PHOSPHATASE_2"/>
    <property type="match status" value="1"/>
</dbReference>
<dbReference type="GO" id="GO:0004721">
    <property type="term" value="F:phosphoprotein phosphatase activity"/>
    <property type="evidence" value="ECO:0007669"/>
    <property type="project" value="InterPro"/>
</dbReference>
<proteinExistence type="inferred from homology"/>
<sequence>MFAPENAHERLIALEGAHNVRDLGGYTTSNGGLTRWRSILRGDALHRLSEADIETLLDNGLGTVIDLRNAHEIAVEANPFAGHAEVRYHNTPLFSALAPVEMMANAVLSFDMGDRYCQAIDDCQPAIAEVLKTIADAPDGAVLFHCSAGKDRTGVISALLLANAGVDEITIIEDYALTATISGPLIARLRDRALGRGTSPELVDIVLASEPRSMRQALDHIRYRHGGIGAYLVSLGLDETARERLRNRLA</sequence>
<feature type="domain" description="Tyrosine specific protein phosphatases" evidence="2">
    <location>
        <begin position="128"/>
        <end position="167"/>
    </location>
</feature>
<gene>
    <name evidence="3" type="ORF">NGAL_HAMBI1145_47960</name>
</gene>
<dbReference type="InterPro" id="IPR026893">
    <property type="entry name" value="Tyr/Ser_Pase_IphP-type"/>
</dbReference>
<dbReference type="SUPFAM" id="SSF52799">
    <property type="entry name" value="(Phosphotyrosine protein) phosphatases II"/>
    <property type="match status" value="1"/>
</dbReference>
<name>A0A0T7FW99_NEOGA</name>
<dbReference type="OrthoDB" id="1188001at2"/>
<dbReference type="Gene3D" id="3.90.190.10">
    <property type="entry name" value="Protein tyrosine phosphatase superfamily"/>
    <property type="match status" value="1"/>
</dbReference>
<dbReference type="AlphaFoldDB" id="A0A0T7FW99"/>
<dbReference type="InterPro" id="IPR000387">
    <property type="entry name" value="Tyr_Pase_dom"/>
</dbReference>
<dbReference type="PANTHER" id="PTHR31126:SF1">
    <property type="entry name" value="TYROSINE SPECIFIC PROTEIN PHOSPHATASES DOMAIN-CONTAINING PROTEIN"/>
    <property type="match status" value="1"/>
</dbReference>
<dbReference type="RefSeq" id="WP_046668633.1">
    <property type="nucleotide sequence ID" value="NZ_CCRH01000015.1"/>
</dbReference>
<evidence type="ECO:0000313" key="3">
    <source>
        <dbReference type="EMBL" id="CDZ39277.1"/>
    </source>
</evidence>
<dbReference type="PANTHER" id="PTHR31126">
    <property type="entry name" value="TYROSINE-PROTEIN PHOSPHATASE"/>
    <property type="match status" value="1"/>
</dbReference>
<dbReference type="Pfam" id="PF13350">
    <property type="entry name" value="Y_phosphatase3"/>
    <property type="match status" value="1"/>
</dbReference>
<comment type="similarity">
    <text evidence="1">Belongs to the protein-tyrosine phosphatase family.</text>
</comment>
<evidence type="ECO:0000256" key="1">
    <source>
        <dbReference type="ARBA" id="ARBA00009580"/>
    </source>
</evidence>
<evidence type="ECO:0000313" key="4">
    <source>
        <dbReference type="Proteomes" id="UP000046176"/>
    </source>
</evidence>
<organism evidence="3 4">
    <name type="scientific">Neorhizobium galegae bv. officinalis</name>
    <dbReference type="NCBI Taxonomy" id="323656"/>
    <lineage>
        <taxon>Bacteria</taxon>
        <taxon>Pseudomonadati</taxon>
        <taxon>Pseudomonadota</taxon>
        <taxon>Alphaproteobacteria</taxon>
        <taxon>Hyphomicrobiales</taxon>
        <taxon>Rhizobiaceae</taxon>
        <taxon>Rhizobium/Agrobacterium group</taxon>
        <taxon>Neorhizobium</taxon>
    </lineage>
</organism>
<evidence type="ECO:0000259" key="2">
    <source>
        <dbReference type="PROSITE" id="PS50056"/>
    </source>
</evidence>
<dbReference type="Proteomes" id="UP000046176">
    <property type="component" value="Unassembled WGS sequence"/>
</dbReference>
<dbReference type="PROSITE" id="PS00383">
    <property type="entry name" value="TYR_PHOSPHATASE_1"/>
    <property type="match status" value="1"/>
</dbReference>
<accession>A0A0T7FW99</accession>
<dbReference type="EMBL" id="CCRH01000015">
    <property type="protein sequence ID" value="CDZ39277.1"/>
    <property type="molecule type" value="Genomic_DNA"/>
</dbReference>